<name>A0A238ZD85_9BACT</name>
<dbReference type="FunFam" id="3.30.565.10:FF:000006">
    <property type="entry name" value="Sensor histidine kinase WalK"/>
    <property type="match status" value="1"/>
</dbReference>
<dbReference type="CDD" id="cd00130">
    <property type="entry name" value="PAS"/>
    <property type="match status" value="1"/>
</dbReference>
<protein>
    <recommendedName>
        <fullName evidence="2">histidine kinase</fullName>
        <ecNumber evidence="2">2.7.13.3</ecNumber>
    </recommendedName>
</protein>
<evidence type="ECO:0000313" key="7">
    <source>
        <dbReference type="EMBL" id="SNR80958.1"/>
    </source>
</evidence>
<dbReference type="SUPFAM" id="SSF55785">
    <property type="entry name" value="PYP-like sensor domain (PAS domain)"/>
    <property type="match status" value="1"/>
</dbReference>
<comment type="catalytic activity">
    <reaction evidence="1">
        <text>ATP + protein L-histidine = ADP + protein N-phospho-L-histidine.</text>
        <dbReference type="EC" id="2.7.13.3"/>
    </reaction>
</comment>
<dbReference type="SMART" id="SM00091">
    <property type="entry name" value="PAS"/>
    <property type="match status" value="1"/>
</dbReference>
<dbReference type="PANTHER" id="PTHR43547">
    <property type="entry name" value="TWO-COMPONENT HISTIDINE KINASE"/>
    <property type="match status" value="1"/>
</dbReference>
<evidence type="ECO:0000256" key="1">
    <source>
        <dbReference type="ARBA" id="ARBA00000085"/>
    </source>
</evidence>
<dbReference type="Proteomes" id="UP000198310">
    <property type="component" value="Unassembled WGS sequence"/>
</dbReference>
<organism evidence="7 8">
    <name type="scientific">Hymenobacter mucosus</name>
    <dbReference type="NCBI Taxonomy" id="1411120"/>
    <lineage>
        <taxon>Bacteria</taxon>
        <taxon>Pseudomonadati</taxon>
        <taxon>Bacteroidota</taxon>
        <taxon>Cytophagia</taxon>
        <taxon>Cytophagales</taxon>
        <taxon>Hymenobacteraceae</taxon>
        <taxon>Hymenobacter</taxon>
    </lineage>
</organism>
<evidence type="ECO:0000259" key="6">
    <source>
        <dbReference type="PROSITE" id="PS50109"/>
    </source>
</evidence>
<feature type="domain" description="Histidine kinase" evidence="6">
    <location>
        <begin position="143"/>
        <end position="361"/>
    </location>
</feature>
<dbReference type="InterPro" id="IPR003594">
    <property type="entry name" value="HATPase_dom"/>
</dbReference>
<dbReference type="PROSITE" id="PS50109">
    <property type="entry name" value="HIS_KIN"/>
    <property type="match status" value="1"/>
</dbReference>
<dbReference type="SMART" id="SM00387">
    <property type="entry name" value="HATPase_c"/>
    <property type="match status" value="1"/>
</dbReference>
<dbReference type="Gene3D" id="3.30.450.20">
    <property type="entry name" value="PAS domain"/>
    <property type="match status" value="1"/>
</dbReference>
<dbReference type="EC" id="2.7.13.3" evidence="2"/>
<dbReference type="InterPro" id="IPR005467">
    <property type="entry name" value="His_kinase_dom"/>
</dbReference>
<dbReference type="InterPro" id="IPR035965">
    <property type="entry name" value="PAS-like_dom_sf"/>
</dbReference>
<proteinExistence type="predicted"/>
<accession>A0A238ZD85</accession>
<dbReference type="SUPFAM" id="SSF55874">
    <property type="entry name" value="ATPase domain of HSP90 chaperone/DNA topoisomerase II/histidine kinase"/>
    <property type="match status" value="1"/>
</dbReference>
<dbReference type="InterPro" id="IPR013655">
    <property type="entry name" value="PAS_fold_3"/>
</dbReference>
<dbReference type="InterPro" id="IPR004358">
    <property type="entry name" value="Sig_transdc_His_kin-like_C"/>
</dbReference>
<keyword evidence="8" id="KW-1185">Reference proteome</keyword>
<dbReference type="PANTHER" id="PTHR43547:SF2">
    <property type="entry name" value="HYBRID SIGNAL TRANSDUCTION HISTIDINE KINASE C"/>
    <property type="match status" value="1"/>
</dbReference>
<dbReference type="InterPro" id="IPR000014">
    <property type="entry name" value="PAS"/>
</dbReference>
<dbReference type="NCBIfam" id="TIGR00229">
    <property type="entry name" value="sensory_box"/>
    <property type="match status" value="1"/>
</dbReference>
<gene>
    <name evidence="7" type="ORF">SAMN06269173_107106</name>
</gene>
<dbReference type="Pfam" id="PF08447">
    <property type="entry name" value="PAS_3"/>
    <property type="match status" value="1"/>
</dbReference>
<keyword evidence="5 7" id="KW-0418">Kinase</keyword>
<dbReference type="Gene3D" id="1.10.287.130">
    <property type="match status" value="1"/>
</dbReference>
<dbReference type="Gene3D" id="3.30.565.10">
    <property type="entry name" value="Histidine kinase-like ATPase, C-terminal domain"/>
    <property type="match status" value="1"/>
</dbReference>
<dbReference type="Pfam" id="PF02518">
    <property type="entry name" value="HATPase_c"/>
    <property type="match status" value="1"/>
</dbReference>
<evidence type="ECO:0000256" key="5">
    <source>
        <dbReference type="ARBA" id="ARBA00022777"/>
    </source>
</evidence>
<dbReference type="GO" id="GO:0000155">
    <property type="term" value="F:phosphorelay sensor kinase activity"/>
    <property type="evidence" value="ECO:0007669"/>
    <property type="project" value="TreeGrafter"/>
</dbReference>
<keyword evidence="3" id="KW-0597">Phosphoprotein</keyword>
<dbReference type="AlphaFoldDB" id="A0A238ZD85"/>
<dbReference type="PRINTS" id="PR00344">
    <property type="entry name" value="BCTRLSENSOR"/>
</dbReference>
<dbReference type="CDD" id="cd00075">
    <property type="entry name" value="HATPase"/>
    <property type="match status" value="1"/>
</dbReference>
<evidence type="ECO:0000256" key="4">
    <source>
        <dbReference type="ARBA" id="ARBA00022679"/>
    </source>
</evidence>
<keyword evidence="4" id="KW-0808">Transferase</keyword>
<dbReference type="RefSeq" id="WP_089333468.1">
    <property type="nucleotide sequence ID" value="NZ_FZNS01000007.1"/>
</dbReference>
<evidence type="ECO:0000313" key="8">
    <source>
        <dbReference type="Proteomes" id="UP000198310"/>
    </source>
</evidence>
<dbReference type="EMBL" id="FZNS01000007">
    <property type="protein sequence ID" value="SNR80958.1"/>
    <property type="molecule type" value="Genomic_DNA"/>
</dbReference>
<evidence type="ECO:0000256" key="2">
    <source>
        <dbReference type="ARBA" id="ARBA00012438"/>
    </source>
</evidence>
<sequence length="362" mass="40390">MFDDYPQLFRSFLQQSQTVFFSYDVVQHRLAYVSPAYEQVFASPASLANQQLPTFLTHVHPEDQPLLRQHWQRALAGEQVEGVEVRMMQPTGGPRWLCLAASREQVSDGSVYLSGTASDITHAKAVSLNAQKFNTKKDATLEILSHDLAAPLVLLQQLTEHLRSEASAENAMVHHLLELMERTCSQGVGLIRDFVDNEFMESANVELKCERADLVAWLEVILQEYKQSEWHTHLQFAFTAHEQPLYVSFDINKFQQVINNLISNAIKFTPDGGRIHVTVARHGTQAVVTVADTGVGIPEAVQPVLFDKFTKARRPGLRGEKTNGLGMSIIQTIVALHNGHISFESTEGVGTTFVVEMPALEA</sequence>
<dbReference type="InterPro" id="IPR036890">
    <property type="entry name" value="HATPase_C_sf"/>
</dbReference>
<reference evidence="8" key="1">
    <citation type="submission" date="2017-06" db="EMBL/GenBank/DDBJ databases">
        <authorList>
            <person name="Varghese N."/>
            <person name="Submissions S."/>
        </authorList>
    </citation>
    <scope>NUCLEOTIDE SEQUENCE [LARGE SCALE GENOMIC DNA]</scope>
    <source>
        <strain evidence="8">DSM 28041</strain>
    </source>
</reference>
<evidence type="ECO:0000256" key="3">
    <source>
        <dbReference type="ARBA" id="ARBA00022553"/>
    </source>
</evidence>